<sequence>MELVLLAVHLCGALAFLHDKGLIHADVKPENVVRSGGETPVGTSFSSPPCSSPVKLVGFGSCLDVNELAVYADEKAPRGFDVQTVTYRAPEVGAGLLLCSAMDMWSLGCLML</sequence>
<gene>
    <name evidence="1" type="ORF">PsorP6_002379</name>
</gene>
<organism evidence="1 2">
    <name type="scientific">Peronosclerospora sorghi</name>
    <dbReference type="NCBI Taxonomy" id="230839"/>
    <lineage>
        <taxon>Eukaryota</taxon>
        <taxon>Sar</taxon>
        <taxon>Stramenopiles</taxon>
        <taxon>Oomycota</taxon>
        <taxon>Peronosporomycetes</taxon>
        <taxon>Peronosporales</taxon>
        <taxon>Peronosporaceae</taxon>
        <taxon>Peronosclerospora</taxon>
    </lineage>
</organism>
<dbReference type="Proteomes" id="UP001163321">
    <property type="component" value="Chromosome 1"/>
</dbReference>
<name>A0ACC0WVN8_9STRA</name>
<evidence type="ECO:0000313" key="1">
    <source>
        <dbReference type="EMBL" id="KAI9922844.1"/>
    </source>
</evidence>
<reference evidence="1 2" key="1">
    <citation type="journal article" date="2022" name="bioRxiv">
        <title>The genome of the oomycete Peronosclerospora sorghi, a cosmopolitan pathogen of maize and sorghum, is inflated with dispersed pseudogenes.</title>
        <authorList>
            <person name="Fletcher K."/>
            <person name="Martin F."/>
            <person name="Isakeit T."/>
            <person name="Cavanaugh K."/>
            <person name="Magill C."/>
            <person name="Michelmore R."/>
        </authorList>
    </citation>
    <scope>NUCLEOTIDE SEQUENCE [LARGE SCALE GENOMIC DNA]</scope>
    <source>
        <strain evidence="1">P6</strain>
    </source>
</reference>
<dbReference type="EMBL" id="CM047580">
    <property type="protein sequence ID" value="KAI9922844.1"/>
    <property type="molecule type" value="Genomic_DNA"/>
</dbReference>
<comment type="caution">
    <text evidence="1">The sequence shown here is derived from an EMBL/GenBank/DDBJ whole genome shotgun (WGS) entry which is preliminary data.</text>
</comment>
<accession>A0ACC0WVN8</accession>
<protein>
    <submittedName>
        <fullName evidence="1">Uncharacterized protein</fullName>
    </submittedName>
</protein>
<keyword evidence="2" id="KW-1185">Reference proteome</keyword>
<evidence type="ECO:0000313" key="2">
    <source>
        <dbReference type="Proteomes" id="UP001163321"/>
    </source>
</evidence>
<proteinExistence type="predicted"/>